<gene>
    <name evidence="2" type="ORF">KJ970_00525</name>
</gene>
<protein>
    <submittedName>
        <fullName evidence="2">Uncharacterized protein</fullName>
    </submittedName>
</protein>
<proteinExistence type="predicted"/>
<organism evidence="2 3">
    <name type="scientific">Eiseniibacteriota bacterium</name>
    <dbReference type="NCBI Taxonomy" id="2212470"/>
    <lineage>
        <taxon>Bacteria</taxon>
        <taxon>Candidatus Eiseniibacteriota</taxon>
    </lineage>
</organism>
<sequence>MGTDAGYRKRRPHGGKIVMGLALMAAMLGLLPSCTRYVVKDAADIEVQEKVLITFNNGDQLRGRLGLDEWVDLTIGGIVYRGRIDDLNSEEILIGDAVPVRVVGNFIYEFRRLEDARIQATEEVATHTLLRSEIQQVQMIKIDGPKLARRVSFWSFLGVGLLLLFREHS</sequence>
<dbReference type="EMBL" id="JAHJDP010000004">
    <property type="protein sequence ID" value="MBU2689384.1"/>
    <property type="molecule type" value="Genomic_DNA"/>
</dbReference>
<accession>A0A948RTD4</accession>
<name>A0A948RTD4_UNCEI</name>
<dbReference type="AlphaFoldDB" id="A0A948RTD4"/>
<dbReference type="Proteomes" id="UP000777784">
    <property type="component" value="Unassembled WGS sequence"/>
</dbReference>
<keyword evidence="1" id="KW-0472">Membrane</keyword>
<feature type="transmembrane region" description="Helical" evidence="1">
    <location>
        <begin position="17"/>
        <end position="39"/>
    </location>
</feature>
<reference evidence="2" key="1">
    <citation type="submission" date="2021-05" db="EMBL/GenBank/DDBJ databases">
        <title>Energy efficiency and biological interactions define the core microbiome of deep oligotrophic groundwater.</title>
        <authorList>
            <person name="Mehrshad M."/>
            <person name="Lopez-Fernandez M."/>
            <person name="Bell E."/>
            <person name="Bernier-Latmani R."/>
            <person name="Bertilsson S."/>
            <person name="Dopson M."/>
        </authorList>
    </citation>
    <scope>NUCLEOTIDE SEQUENCE</scope>
    <source>
        <strain evidence="2">Modern_marine.mb.64</strain>
    </source>
</reference>
<keyword evidence="1" id="KW-1133">Transmembrane helix</keyword>
<keyword evidence="1" id="KW-0812">Transmembrane</keyword>
<evidence type="ECO:0000313" key="2">
    <source>
        <dbReference type="EMBL" id="MBU2689384.1"/>
    </source>
</evidence>
<evidence type="ECO:0000256" key="1">
    <source>
        <dbReference type="SAM" id="Phobius"/>
    </source>
</evidence>
<comment type="caution">
    <text evidence="2">The sequence shown here is derived from an EMBL/GenBank/DDBJ whole genome shotgun (WGS) entry which is preliminary data.</text>
</comment>
<evidence type="ECO:0000313" key="3">
    <source>
        <dbReference type="Proteomes" id="UP000777784"/>
    </source>
</evidence>